<evidence type="ECO:0000313" key="1">
    <source>
        <dbReference type="EMBL" id="KAA9014295.1"/>
    </source>
</evidence>
<gene>
    <name evidence="2" type="ORF">F4U95_16830</name>
    <name evidence="1" type="ORF">F4U96_16705</name>
</gene>
<dbReference type="RefSeq" id="WP_150426502.1">
    <property type="nucleotide sequence ID" value="NZ_VYQA01000013.1"/>
</dbReference>
<name>A0A5J5I1H2_9SPHN</name>
<evidence type="ECO:0000313" key="2">
    <source>
        <dbReference type="EMBL" id="KAA9027384.1"/>
    </source>
</evidence>
<sequence>MSQQVRHLSVSIAAPFARAYAFARQPDNFPRWAAGMSTALHHDGDHWVADTPQGQAVVLFTPPNDFGILDHHVRIAGQEDIYIPLRMIAHGTGTEVIFTLLRQPAMDDAAFEADAQAVIADLHRLKALLEDEGVG</sequence>
<evidence type="ECO:0000313" key="4">
    <source>
        <dbReference type="Proteomes" id="UP000326364"/>
    </source>
</evidence>
<dbReference type="Proteomes" id="UP000325933">
    <property type="component" value="Unassembled WGS sequence"/>
</dbReference>
<dbReference type="AlphaFoldDB" id="A0A5J5I1H2"/>
<dbReference type="InterPro" id="IPR023393">
    <property type="entry name" value="START-like_dom_sf"/>
</dbReference>
<proteinExistence type="predicted"/>
<dbReference type="SUPFAM" id="SSF55961">
    <property type="entry name" value="Bet v1-like"/>
    <property type="match status" value="1"/>
</dbReference>
<dbReference type="Proteomes" id="UP000326364">
    <property type="component" value="Unassembled WGS sequence"/>
</dbReference>
<dbReference type="EMBL" id="VYQB01000013">
    <property type="protein sequence ID" value="KAA9014295.1"/>
    <property type="molecule type" value="Genomic_DNA"/>
</dbReference>
<evidence type="ECO:0000313" key="3">
    <source>
        <dbReference type="Proteomes" id="UP000325933"/>
    </source>
</evidence>
<accession>A0A5J5I1H2</accession>
<organism evidence="2 3">
    <name type="scientific">Sphingobium limneticum</name>
    <dbReference type="NCBI Taxonomy" id="1007511"/>
    <lineage>
        <taxon>Bacteria</taxon>
        <taxon>Pseudomonadati</taxon>
        <taxon>Pseudomonadota</taxon>
        <taxon>Alphaproteobacteria</taxon>
        <taxon>Sphingomonadales</taxon>
        <taxon>Sphingomonadaceae</taxon>
        <taxon>Sphingobium</taxon>
    </lineage>
</organism>
<keyword evidence="4" id="KW-1185">Reference proteome</keyword>
<reference evidence="3 4" key="1">
    <citation type="submission" date="2019-09" db="EMBL/GenBank/DDBJ databases">
        <authorList>
            <person name="Feng G."/>
        </authorList>
    </citation>
    <scope>NUCLEOTIDE SEQUENCE [LARGE SCALE GENOMIC DNA]</scope>
    <source>
        <strain evidence="2 3">KACC 19283</strain>
        <strain evidence="1 4">KACC 19284</strain>
    </source>
</reference>
<dbReference type="EMBL" id="VYQA01000013">
    <property type="protein sequence ID" value="KAA9027384.1"/>
    <property type="molecule type" value="Genomic_DNA"/>
</dbReference>
<protein>
    <submittedName>
        <fullName evidence="2">SRPBCC family protein</fullName>
    </submittedName>
</protein>
<dbReference type="Gene3D" id="3.30.530.20">
    <property type="match status" value="1"/>
</dbReference>
<comment type="caution">
    <text evidence="2">The sequence shown here is derived from an EMBL/GenBank/DDBJ whole genome shotgun (WGS) entry which is preliminary data.</text>
</comment>